<dbReference type="AlphaFoldDB" id="A0A8J6MAU7"/>
<dbReference type="Proteomes" id="UP000661435">
    <property type="component" value="Unassembled WGS sequence"/>
</dbReference>
<keyword evidence="5" id="KW-1185">Reference proteome</keyword>
<dbReference type="InterPro" id="IPR042047">
    <property type="entry name" value="SleB_dom1"/>
</dbReference>
<dbReference type="EMBL" id="JACOPP010000015">
    <property type="protein sequence ID" value="MBC5734284.1"/>
    <property type="molecule type" value="Genomic_DNA"/>
</dbReference>
<dbReference type="InterPro" id="IPR011105">
    <property type="entry name" value="Cell_wall_hydrolase_SleB"/>
</dbReference>
<sequence length="279" mass="29294">MRKQLLALLLCLAALAGVSGPALAAGEAASAEPSVPQIYVDGALYEHAYTAVIEHVTYVSLPALAQVIRPTVTASWENGRAVLRDEGLELTAKPGDLYLCVNGRYLYIAGGVQVGYDENGGAVCTLVPARTLAQALGAALTWDGAIQISTAGAVLPVSGAEFYDADAVFLLSHIIYNESGNQPMEGRIAVGNVLLNRVAHPSFPGTLYDVVYQPGQFYPEKTGCMEKTPNAESVAAAKLCLEGAVVVPNAYWFNGVGKSCWASRNKTCVAVIGGHAFYG</sequence>
<dbReference type="GO" id="GO:0016787">
    <property type="term" value="F:hydrolase activity"/>
    <property type="evidence" value="ECO:0007669"/>
    <property type="project" value="UniProtKB-KW"/>
</dbReference>
<accession>A0A8J6MAU7</accession>
<dbReference type="Pfam" id="PF07486">
    <property type="entry name" value="Hydrolase_2"/>
    <property type="match status" value="1"/>
</dbReference>
<protein>
    <submittedName>
        <fullName evidence="4">Cell wall hydrolase</fullName>
    </submittedName>
</protein>
<feature type="chain" id="PRO_5035306436" evidence="1">
    <location>
        <begin position="25"/>
        <end position="279"/>
    </location>
</feature>
<dbReference type="InterPro" id="IPR012854">
    <property type="entry name" value="Cu_amine_oxidase-like_N"/>
</dbReference>
<feature type="domain" description="Cell wall hydrolase SleB" evidence="2">
    <location>
        <begin position="182"/>
        <end position="278"/>
    </location>
</feature>
<name>A0A8J6MAU7_9FIRM</name>
<evidence type="ECO:0000313" key="4">
    <source>
        <dbReference type="EMBL" id="MBC5734284.1"/>
    </source>
</evidence>
<evidence type="ECO:0000259" key="2">
    <source>
        <dbReference type="Pfam" id="PF07486"/>
    </source>
</evidence>
<comment type="caution">
    <text evidence="4">The sequence shown here is derived from an EMBL/GenBank/DDBJ whole genome shotgun (WGS) entry which is preliminary data.</text>
</comment>
<evidence type="ECO:0000259" key="3">
    <source>
        <dbReference type="Pfam" id="PF07833"/>
    </source>
</evidence>
<feature type="domain" description="Copper amine oxidase-like N-terminal" evidence="3">
    <location>
        <begin position="41"/>
        <end position="145"/>
    </location>
</feature>
<organism evidence="4 5">
    <name type="scientific">Lawsonibacter hominis</name>
    <dbReference type="NCBI Taxonomy" id="2763053"/>
    <lineage>
        <taxon>Bacteria</taxon>
        <taxon>Bacillati</taxon>
        <taxon>Bacillota</taxon>
        <taxon>Clostridia</taxon>
        <taxon>Eubacteriales</taxon>
        <taxon>Oscillospiraceae</taxon>
        <taxon>Lawsonibacter</taxon>
    </lineage>
</organism>
<dbReference type="Pfam" id="PF07833">
    <property type="entry name" value="Cu_amine_oxidN1"/>
    <property type="match status" value="1"/>
</dbReference>
<reference evidence="4" key="1">
    <citation type="submission" date="2020-08" db="EMBL/GenBank/DDBJ databases">
        <title>Genome public.</title>
        <authorList>
            <person name="Liu C."/>
            <person name="Sun Q."/>
        </authorList>
    </citation>
    <scope>NUCLEOTIDE SEQUENCE</scope>
    <source>
        <strain evidence="4">NSJ-51</strain>
    </source>
</reference>
<dbReference type="RefSeq" id="WP_186908172.1">
    <property type="nucleotide sequence ID" value="NZ_JACOPP010000015.1"/>
</dbReference>
<dbReference type="Gene3D" id="1.10.10.2520">
    <property type="entry name" value="Cell wall hydrolase SleB, domain 1"/>
    <property type="match status" value="1"/>
</dbReference>
<evidence type="ECO:0000313" key="5">
    <source>
        <dbReference type="Proteomes" id="UP000661435"/>
    </source>
</evidence>
<proteinExistence type="predicted"/>
<gene>
    <name evidence="4" type="ORF">H8S57_11170</name>
</gene>
<keyword evidence="1" id="KW-0732">Signal</keyword>
<keyword evidence="4" id="KW-0378">Hydrolase</keyword>
<feature type="signal peptide" evidence="1">
    <location>
        <begin position="1"/>
        <end position="24"/>
    </location>
</feature>
<evidence type="ECO:0000256" key="1">
    <source>
        <dbReference type="SAM" id="SignalP"/>
    </source>
</evidence>